<dbReference type="InterPro" id="IPR050353">
    <property type="entry name" value="PyrK_electron_transfer"/>
</dbReference>
<keyword evidence="2" id="KW-1185">Reference proteome</keyword>
<comment type="caution">
    <text evidence="1">The sequence shown here is derived from an EMBL/GenBank/DDBJ whole genome shotgun (WGS) entry which is preliminary data.</text>
</comment>
<accession>A0A7W0CAA7</accession>
<dbReference type="InterPro" id="IPR017938">
    <property type="entry name" value="Riboflavin_synthase-like_b-brl"/>
</dbReference>
<dbReference type="PANTHER" id="PTHR43513:SF3">
    <property type="entry name" value="DIHYDROOROTATE DEHYDROGENASE B (NAD(+)), ELECTRON TRANSFER SUBUNIT-RELATED"/>
    <property type="match status" value="1"/>
</dbReference>
<name>A0A7W0CAA7_9BACT</name>
<dbReference type="Gene3D" id="2.40.30.10">
    <property type="entry name" value="Translation factors"/>
    <property type="match status" value="1"/>
</dbReference>
<dbReference type="InterPro" id="IPR036010">
    <property type="entry name" value="2Fe-2S_ferredoxin-like_sf"/>
</dbReference>
<dbReference type="NCBIfam" id="NF004470">
    <property type="entry name" value="PRK05802.1"/>
    <property type="match status" value="1"/>
</dbReference>
<evidence type="ECO:0000313" key="2">
    <source>
        <dbReference type="Proteomes" id="UP000525298"/>
    </source>
</evidence>
<organism evidence="1 2">
    <name type="scientific">Desulfosalsimonas propionicica</name>
    <dbReference type="NCBI Taxonomy" id="332175"/>
    <lineage>
        <taxon>Bacteria</taxon>
        <taxon>Pseudomonadati</taxon>
        <taxon>Thermodesulfobacteriota</taxon>
        <taxon>Desulfobacteria</taxon>
        <taxon>Desulfobacterales</taxon>
        <taxon>Desulfosalsimonadaceae</taxon>
        <taxon>Desulfosalsimonas</taxon>
    </lineage>
</organism>
<dbReference type="Proteomes" id="UP000525298">
    <property type="component" value="Unassembled WGS sequence"/>
</dbReference>
<dbReference type="InterPro" id="IPR006058">
    <property type="entry name" value="2Fe2S_fd_BS"/>
</dbReference>
<dbReference type="RefSeq" id="WP_181551745.1">
    <property type="nucleotide sequence ID" value="NZ_JACDUS010000007.1"/>
</dbReference>
<dbReference type="PROSITE" id="PS00197">
    <property type="entry name" value="2FE2S_FER_1"/>
    <property type="match status" value="1"/>
</dbReference>
<dbReference type="GO" id="GO:0051537">
    <property type="term" value="F:2 iron, 2 sulfur cluster binding"/>
    <property type="evidence" value="ECO:0007669"/>
    <property type="project" value="InterPro"/>
</dbReference>
<gene>
    <name evidence="1" type="ORF">HNR65_002431</name>
</gene>
<dbReference type="PANTHER" id="PTHR43513">
    <property type="entry name" value="DIHYDROOROTATE DEHYDROGENASE B (NAD(+)), ELECTRON TRANSFER SUBUNIT"/>
    <property type="match status" value="1"/>
</dbReference>
<reference evidence="1 2" key="1">
    <citation type="submission" date="2020-07" db="EMBL/GenBank/DDBJ databases">
        <title>Genomic Encyclopedia of Type Strains, Phase IV (KMG-IV): sequencing the most valuable type-strain genomes for metagenomic binning, comparative biology and taxonomic classification.</title>
        <authorList>
            <person name="Goeker M."/>
        </authorList>
    </citation>
    <scope>NUCLEOTIDE SEQUENCE [LARGE SCALE GENOMIC DNA]</scope>
    <source>
        <strain evidence="1 2">DSM 17721</strain>
    </source>
</reference>
<dbReference type="EMBL" id="JACDUS010000007">
    <property type="protein sequence ID" value="MBA2882090.1"/>
    <property type="molecule type" value="Genomic_DNA"/>
</dbReference>
<protein>
    <submittedName>
        <fullName evidence="1">Uncharacterized protein</fullName>
    </submittedName>
</protein>
<proteinExistence type="predicted"/>
<dbReference type="SUPFAM" id="SSF54292">
    <property type="entry name" value="2Fe-2S ferredoxin-like"/>
    <property type="match status" value="1"/>
</dbReference>
<dbReference type="SUPFAM" id="SSF63380">
    <property type="entry name" value="Riboflavin synthase domain-like"/>
    <property type="match status" value="1"/>
</dbReference>
<sequence length="327" mass="35923">MDADTKPGRKSPSFFRCIDAGTEYCPCALAELGECVMCPLLCGYENCDCDWNGTCVFQEYQWCRKAGKGPGRKSIIADVLEKETIHNHLLLLRLDVGQALSEELCHPGSFVFLKKKEDTSFFEIPLAVMSANAGKGEIQVLISVIGPKTKRLENCGRNLSVRGPYWNGIFGSRNIENTHNENCLVVLDGIAQASGPLAVKRMLRNGNSVAVFLGEKEPVVIRNLLPQTVQVFEMDLKRPGGKALLSSIMHQLKPACIFSGGDHRQHMLIRSLLAELEILPVLAISNNQQICCGEGICGSCTVEMKGKQVRTCKACLNPEFVLNKHAS</sequence>
<dbReference type="AlphaFoldDB" id="A0A7W0CAA7"/>
<evidence type="ECO:0000313" key="1">
    <source>
        <dbReference type="EMBL" id="MBA2882090.1"/>
    </source>
</evidence>